<dbReference type="SUPFAM" id="SSF50978">
    <property type="entry name" value="WD40 repeat-like"/>
    <property type="match status" value="1"/>
</dbReference>
<evidence type="ECO:0000256" key="4">
    <source>
        <dbReference type="SAM" id="MobiDB-lite"/>
    </source>
</evidence>
<gene>
    <name evidence="6" type="ORF">L484_025769</name>
</gene>
<protein>
    <submittedName>
        <fullName evidence="6">Topless-related protein 4</fullName>
    </submittedName>
</protein>
<dbReference type="InterPro" id="IPR001680">
    <property type="entry name" value="WD40_rpt"/>
</dbReference>
<dbReference type="Gene3D" id="2.130.10.10">
    <property type="entry name" value="YVTN repeat-like/Quinoprotein amine dehydrogenase"/>
    <property type="match status" value="2"/>
</dbReference>
<dbReference type="PANTHER" id="PTHR44083:SF35">
    <property type="entry name" value="TOPLESS-RELATED PROTEIN 4-LIKE ISOFORM X1"/>
    <property type="match status" value="1"/>
</dbReference>
<evidence type="ECO:0000256" key="3">
    <source>
        <dbReference type="PROSITE-ProRule" id="PRU00221"/>
    </source>
</evidence>
<evidence type="ECO:0000313" key="7">
    <source>
        <dbReference type="Proteomes" id="UP000030645"/>
    </source>
</evidence>
<dbReference type="InterPro" id="IPR054080">
    <property type="entry name" value="TPR1-like_2nd"/>
</dbReference>
<feature type="repeat" description="WD" evidence="3">
    <location>
        <begin position="411"/>
        <end position="444"/>
    </location>
</feature>
<sequence>MADDIESSGVGDQRREIKEEAPQNLEKNYEVLFDEKHFEACVTNGEWDKVEKYLSGFVKIDQESMSVLVFFEIRKQKYFEALERKDFPNAMDILKKDLKFFARYDQDLFKELTMLLTLDDFRENGKLSTYGNAESARAGLLRTLKQKSANYASLCRKPEFCNSDNSKQTTPVNQSYGNNPMANPLVGPGGSYVPPPASPVMPMMQTQYSNLIASAFSTANPLAGFNTTIPAPASLMMPMMSMQNTYLIASVPVSIPNLSSNPTFPALAFPKIRVGGFMPGPSSVPHKAVTAQPSNLNAPAIEVDNRIAVRGPPHKRRRLAGTVEKVDSSAVNVSPEMYHDALPQTTITTIVEFYQGSQVQSLDFHPLQQTLLLVGSANGDISIWDMGETEWLVCQPFEIWDIGACSLSVQIDAHFGNVYDISFSNQSKSLCIITCGEDNAIRMWMALTDERFSLVYNFVGHEAPVYSVCPYEDGKQYLFSVDTNGKIHAWIYGTKLFTCDACPSWGRMARSADGTRLFFCGTVSNGDSYLVEWDHKEGGGVKRMYRGLRRRSAGVVQFDTANNRILAAGDEFQVKFWNMDCVKQLSYSFATGGLPSRPCVRFNKGGTLLAVSTLEDGIKVLANAGGLQLLRSMEKSPVTSRKRPLDVIASGLATATHDEVVGGSPGFGSREQQSPGFGSFDQ</sequence>
<dbReference type="PROSITE" id="PS50897">
    <property type="entry name" value="CTLH"/>
    <property type="match status" value="1"/>
</dbReference>
<dbReference type="PROSITE" id="PS50082">
    <property type="entry name" value="WD_REPEATS_2"/>
    <property type="match status" value="1"/>
</dbReference>
<dbReference type="Pfam" id="PF00400">
    <property type="entry name" value="WD40"/>
    <property type="match status" value="3"/>
</dbReference>
<dbReference type="Pfam" id="PF21889">
    <property type="entry name" value="TPR1-like_2nd"/>
    <property type="match status" value="1"/>
</dbReference>
<dbReference type="Proteomes" id="UP000030645">
    <property type="component" value="Unassembled WGS sequence"/>
</dbReference>
<dbReference type="STRING" id="981085.W9R3S7"/>
<evidence type="ECO:0000259" key="5">
    <source>
        <dbReference type="PROSITE" id="PS50897"/>
    </source>
</evidence>
<dbReference type="GO" id="GO:0006355">
    <property type="term" value="P:regulation of DNA-templated transcription"/>
    <property type="evidence" value="ECO:0007669"/>
    <property type="project" value="InterPro"/>
</dbReference>
<name>W9R3S7_9ROSA</name>
<keyword evidence="7" id="KW-1185">Reference proteome</keyword>
<dbReference type="PANTHER" id="PTHR44083">
    <property type="entry name" value="TOPLESS-RELATED PROTEIN 1-RELATED"/>
    <property type="match status" value="1"/>
</dbReference>
<dbReference type="InterPro" id="IPR006595">
    <property type="entry name" value="CTLH_C"/>
</dbReference>
<proteinExistence type="predicted"/>
<evidence type="ECO:0000256" key="2">
    <source>
        <dbReference type="ARBA" id="ARBA00022737"/>
    </source>
</evidence>
<feature type="compositionally biased region" description="Polar residues" evidence="4">
    <location>
        <begin position="670"/>
        <end position="682"/>
    </location>
</feature>
<dbReference type="EMBL" id="KE344562">
    <property type="protein sequence ID" value="EXB67287.1"/>
    <property type="molecule type" value="Genomic_DNA"/>
</dbReference>
<evidence type="ECO:0000256" key="1">
    <source>
        <dbReference type="ARBA" id="ARBA00022574"/>
    </source>
</evidence>
<keyword evidence="1 3" id="KW-0853">WD repeat</keyword>
<dbReference type="InterPro" id="IPR027728">
    <property type="entry name" value="Topless_fam"/>
</dbReference>
<dbReference type="eggNOG" id="KOG0266">
    <property type="taxonomic scope" value="Eukaryota"/>
</dbReference>
<feature type="domain" description="CTLH" evidence="5">
    <location>
        <begin position="31"/>
        <end position="89"/>
    </location>
</feature>
<dbReference type="AlphaFoldDB" id="W9R3S7"/>
<evidence type="ECO:0000313" key="6">
    <source>
        <dbReference type="EMBL" id="EXB67287.1"/>
    </source>
</evidence>
<dbReference type="SMART" id="SM00320">
    <property type="entry name" value="WD40"/>
    <property type="match status" value="4"/>
</dbReference>
<dbReference type="InterPro" id="IPR015943">
    <property type="entry name" value="WD40/YVTN_repeat-like_dom_sf"/>
</dbReference>
<keyword evidence="2" id="KW-0677">Repeat</keyword>
<feature type="region of interest" description="Disordered" evidence="4">
    <location>
        <begin position="659"/>
        <end position="682"/>
    </location>
</feature>
<reference evidence="7" key="1">
    <citation type="submission" date="2013-01" db="EMBL/GenBank/DDBJ databases">
        <title>Draft Genome Sequence of a Mulberry Tree, Morus notabilis C.K. Schneid.</title>
        <authorList>
            <person name="He N."/>
            <person name="Zhao S."/>
        </authorList>
    </citation>
    <scope>NUCLEOTIDE SEQUENCE</scope>
</reference>
<dbReference type="InterPro" id="IPR036322">
    <property type="entry name" value="WD40_repeat_dom_sf"/>
</dbReference>
<organism evidence="6 7">
    <name type="scientific">Morus notabilis</name>
    <dbReference type="NCBI Taxonomy" id="981085"/>
    <lineage>
        <taxon>Eukaryota</taxon>
        <taxon>Viridiplantae</taxon>
        <taxon>Streptophyta</taxon>
        <taxon>Embryophyta</taxon>
        <taxon>Tracheophyta</taxon>
        <taxon>Spermatophyta</taxon>
        <taxon>Magnoliopsida</taxon>
        <taxon>eudicotyledons</taxon>
        <taxon>Gunneridae</taxon>
        <taxon>Pentapetalae</taxon>
        <taxon>rosids</taxon>
        <taxon>fabids</taxon>
        <taxon>Rosales</taxon>
        <taxon>Moraceae</taxon>
        <taxon>Moreae</taxon>
        <taxon>Morus</taxon>
    </lineage>
</organism>
<accession>W9R3S7</accession>